<evidence type="ECO:0000313" key="2">
    <source>
        <dbReference type="Proteomes" id="UP000435357"/>
    </source>
</evidence>
<dbReference type="Proteomes" id="UP000435357">
    <property type="component" value="Unassembled WGS sequence"/>
</dbReference>
<dbReference type="InterPro" id="IPR032286">
    <property type="entry name" value="DUF4837"/>
</dbReference>
<dbReference type="Pfam" id="PF16125">
    <property type="entry name" value="DUF4837"/>
    <property type="match status" value="1"/>
</dbReference>
<dbReference type="OrthoDB" id="1115230at2"/>
<dbReference type="RefSeq" id="WP_151167908.1">
    <property type="nucleotide sequence ID" value="NZ_WACR01000006.1"/>
</dbReference>
<dbReference type="AlphaFoldDB" id="A0A6N6M7V7"/>
<dbReference type="EMBL" id="WACR01000006">
    <property type="protein sequence ID" value="KAB1063917.1"/>
    <property type="molecule type" value="Genomic_DNA"/>
</dbReference>
<accession>A0A6N6M7V7</accession>
<protein>
    <submittedName>
        <fullName evidence="1">DUF4837 family protein</fullName>
    </submittedName>
</protein>
<sequence length="346" mass="40324">MVKYFALFLSVLFFIGCSSDEDNQRFLPMASGEGGDLIVWVKQDMWKGKLGDTIREKLRKTQYGLPQSEPIFNVQHTTDKSFSKVYKSFGNILIFEIDPTRVTGPKMNIQKNVWARHQLIVRIKAKNEEGLIKKFNEESQNLIDYFEAKSLDRLYHKNKSAGSEELNKRIDSLLNIEITTMKGMYFAKSNKDFVWLRLERERERGGFKHQISQGVLVFKYPYTSPDQLQPTNIINKADSALKATIPGPVENSYMDIDMRFVSPRAEEINFREHFATEIRGLWRTEGYLMGGPFVMLTILNEKKDEIVTAYGYAYAPEFDKREYLREVEAVIKSIRFKEKKKKKEES</sequence>
<proteinExistence type="predicted"/>
<organism evidence="1 2">
    <name type="scientific">Salibacter halophilus</name>
    <dbReference type="NCBI Taxonomy" id="1803916"/>
    <lineage>
        <taxon>Bacteria</taxon>
        <taxon>Pseudomonadati</taxon>
        <taxon>Bacteroidota</taxon>
        <taxon>Flavobacteriia</taxon>
        <taxon>Flavobacteriales</taxon>
        <taxon>Salibacteraceae</taxon>
        <taxon>Salibacter</taxon>
    </lineage>
</organism>
<keyword evidence="2" id="KW-1185">Reference proteome</keyword>
<comment type="caution">
    <text evidence="1">The sequence shown here is derived from an EMBL/GenBank/DDBJ whole genome shotgun (WGS) entry which is preliminary data.</text>
</comment>
<evidence type="ECO:0000313" key="1">
    <source>
        <dbReference type="EMBL" id="KAB1063917.1"/>
    </source>
</evidence>
<gene>
    <name evidence="1" type="ORF">F3059_07725</name>
</gene>
<reference evidence="1 2" key="1">
    <citation type="submission" date="2019-09" db="EMBL/GenBank/DDBJ databases">
        <title>Genomes of Cryomorphaceae.</title>
        <authorList>
            <person name="Bowman J.P."/>
        </authorList>
    </citation>
    <scope>NUCLEOTIDE SEQUENCE [LARGE SCALE GENOMIC DNA]</scope>
    <source>
        <strain evidence="1 2">KCTC 52047</strain>
    </source>
</reference>
<name>A0A6N6M7V7_9FLAO</name>
<dbReference type="PROSITE" id="PS51257">
    <property type="entry name" value="PROKAR_LIPOPROTEIN"/>
    <property type="match status" value="1"/>
</dbReference>